<dbReference type="EMBL" id="LC511995">
    <property type="protein sequence ID" value="BBP49760.1"/>
    <property type="molecule type" value="Genomic_DNA"/>
</dbReference>
<evidence type="ECO:0000313" key="4">
    <source>
        <dbReference type="EMBL" id="BBP50308.1"/>
    </source>
</evidence>
<evidence type="ECO:0000313" key="2">
    <source>
        <dbReference type="EMBL" id="BBP49760.1"/>
    </source>
</evidence>
<dbReference type="EMBL" id="LC511996">
    <property type="protein sequence ID" value="BBP49889.1"/>
    <property type="molecule type" value="Genomic_DNA"/>
</dbReference>
<protein>
    <recommendedName>
        <fullName evidence="1">HEPN/Toprim N-terminal domain-containing protein</fullName>
    </recommendedName>
</protein>
<name>A0A5S9LZF8_9ENTR</name>
<evidence type="ECO:0000259" key="1">
    <source>
        <dbReference type="Pfam" id="PF18871"/>
    </source>
</evidence>
<accession>A0A5S9LZF8</accession>
<sequence length="221" mass="25716">MSTWTGITVGEFELCSMQDDYEQWYFRNSDRIRDIVGGDKDGDHRNSFIGYRAEVGKIRRRMELQGYHRESLERHFRECLANWQEAMEKELTELNSNDFSDNGGEGYPRYYELRKDWLMKALPAIAETTLDDWLERLPLAAAAEVPESHQLFAWNRTSDPLLSLMTSDFDRHNRWVLAGGYSFPCTDPEFYACAVLLASNEATLCELDLTELICDELTDRI</sequence>
<dbReference type="EMBL" id="LC511997">
    <property type="protein sequence ID" value="BBP50308.1"/>
    <property type="molecule type" value="Genomic_DNA"/>
</dbReference>
<reference evidence="3" key="2">
    <citation type="submission" date="2019-11" db="EMBL/GenBank/DDBJ databases">
        <title>Complete plasmid sequence of Enterobacter hormaechei subsp. xiangfangensis pMY458-rmtE.</title>
        <authorList>
            <person name="Oshiro S."/>
            <person name="Tada T."/>
            <person name="Kirikae T."/>
        </authorList>
    </citation>
    <scope>NUCLEOTIDE SEQUENCE</scope>
    <source>
        <strain evidence="3">MY458</strain>
        <plasmid evidence="3">pMY458-rmtE</plasmid>
    </source>
</reference>
<dbReference type="AlphaFoldDB" id="A0A5S9LZF8"/>
<geneLocation type="plasmid" evidence="4">
    <name>pMY460-rmtE</name>
</geneLocation>
<proteinExistence type="predicted"/>
<evidence type="ECO:0000313" key="3">
    <source>
        <dbReference type="EMBL" id="BBP49889.1"/>
    </source>
</evidence>
<reference evidence="4" key="3">
    <citation type="submission" date="2019-11" db="EMBL/GenBank/DDBJ databases">
        <title>Complete plasmid sequence of Enterobacter hormaechei subsp. xiangfangensis pMY460-rmtE.</title>
        <authorList>
            <person name="Oshiro S."/>
            <person name="Tada T."/>
            <person name="Kirikae T."/>
        </authorList>
    </citation>
    <scope>NUCLEOTIDE SEQUENCE</scope>
    <source>
        <strain evidence="4">MY460</strain>
        <plasmid evidence="4">pMY460-rmtE</plasmid>
    </source>
</reference>
<geneLocation type="plasmid" evidence="3">
    <name>pMY458-rmtE</name>
</geneLocation>
<geneLocation type="plasmid" evidence="2">
    <name>pMY146-rmtE</name>
</geneLocation>
<dbReference type="InterPro" id="IPR041487">
    <property type="entry name" value="HEPN/Toprim-NTD1"/>
</dbReference>
<keyword evidence="4" id="KW-0614">Plasmid</keyword>
<feature type="domain" description="HEPN/Toprim N-terminal" evidence="1">
    <location>
        <begin position="1"/>
        <end position="220"/>
    </location>
</feature>
<dbReference type="RefSeq" id="WP_113788218.1">
    <property type="nucleotide sequence ID" value="NZ_LC511997.1"/>
</dbReference>
<organism evidence="4">
    <name type="scientific">Enterobacter hormaechei subsp. xiangfangensis</name>
    <dbReference type="NCBI Taxonomy" id="1296536"/>
    <lineage>
        <taxon>Bacteria</taxon>
        <taxon>Pseudomonadati</taxon>
        <taxon>Pseudomonadota</taxon>
        <taxon>Gammaproteobacteria</taxon>
        <taxon>Enterobacterales</taxon>
        <taxon>Enterobacteriaceae</taxon>
        <taxon>Enterobacter</taxon>
        <taxon>Enterobacter cloacae complex</taxon>
    </lineage>
</organism>
<reference evidence="2" key="1">
    <citation type="submission" date="2019-11" db="EMBL/GenBank/DDBJ databases">
        <title>Complete plasmid sequence of Enterobacter hormaechei subsp. xiangfangensis pMY146-rmtE.</title>
        <authorList>
            <person name="Oshiro S."/>
            <person name="Tada T."/>
            <person name="Kirikae T."/>
        </authorList>
    </citation>
    <scope>NUCLEOTIDE SEQUENCE</scope>
    <source>
        <strain evidence="2">MY146</strain>
        <plasmid evidence="2">pMY146-rmtE</plasmid>
    </source>
</reference>
<dbReference type="Pfam" id="PF18871">
    <property type="entry name" value="HEPN_Toprim_N"/>
    <property type="match status" value="1"/>
</dbReference>